<dbReference type="EMBL" id="CAJHNH020008448">
    <property type="protein sequence ID" value="CAG5135691.1"/>
    <property type="molecule type" value="Genomic_DNA"/>
</dbReference>
<name>A0A8S4ACA3_9EUPU</name>
<proteinExistence type="predicted"/>
<dbReference type="Gene3D" id="1.20.58.60">
    <property type="match status" value="3"/>
</dbReference>
<evidence type="ECO:0000256" key="2">
    <source>
        <dbReference type="ARBA" id="ARBA00022692"/>
    </source>
</evidence>
<reference evidence="7" key="1">
    <citation type="submission" date="2021-04" db="EMBL/GenBank/DDBJ databases">
        <authorList>
            <consortium name="Molecular Ecology Group"/>
        </authorList>
    </citation>
    <scope>NUCLEOTIDE SEQUENCE</scope>
</reference>
<evidence type="ECO:0000256" key="1">
    <source>
        <dbReference type="ARBA" id="ARBA00004370"/>
    </source>
</evidence>
<keyword evidence="4" id="KW-1133">Transmembrane helix</keyword>
<feature type="coiled-coil region" evidence="6">
    <location>
        <begin position="263"/>
        <end position="290"/>
    </location>
</feature>
<dbReference type="PANTHER" id="PTHR47535">
    <property type="entry name" value="MUSCLE-SPECIFIC PROTEIN 300 KDA, ISOFORM G"/>
    <property type="match status" value="1"/>
</dbReference>
<dbReference type="CDD" id="cd00176">
    <property type="entry name" value="SPEC"/>
    <property type="match status" value="2"/>
</dbReference>
<dbReference type="GO" id="GO:0051015">
    <property type="term" value="F:actin filament binding"/>
    <property type="evidence" value="ECO:0007669"/>
    <property type="project" value="TreeGrafter"/>
</dbReference>
<keyword evidence="6" id="KW-0175">Coiled coil</keyword>
<dbReference type="Pfam" id="PF00435">
    <property type="entry name" value="Spectrin"/>
    <property type="match status" value="2"/>
</dbReference>
<evidence type="ECO:0000256" key="3">
    <source>
        <dbReference type="ARBA" id="ARBA00022737"/>
    </source>
</evidence>
<dbReference type="GO" id="GO:0007097">
    <property type="term" value="P:nuclear migration"/>
    <property type="evidence" value="ECO:0007669"/>
    <property type="project" value="TreeGrafter"/>
</dbReference>
<dbReference type="InterPro" id="IPR018159">
    <property type="entry name" value="Spectrin/alpha-actinin"/>
</dbReference>
<evidence type="ECO:0000313" key="8">
    <source>
        <dbReference type="Proteomes" id="UP000678393"/>
    </source>
</evidence>
<comment type="subcellular location">
    <subcellularLocation>
        <location evidence="1">Membrane</location>
    </subcellularLocation>
</comment>
<evidence type="ECO:0000256" key="4">
    <source>
        <dbReference type="ARBA" id="ARBA00022989"/>
    </source>
</evidence>
<dbReference type="InterPro" id="IPR052403">
    <property type="entry name" value="LINC-complex_assoc"/>
</dbReference>
<protein>
    <recommendedName>
        <fullName evidence="9">Nesprin-1</fullName>
    </recommendedName>
</protein>
<dbReference type="GO" id="GO:0005737">
    <property type="term" value="C:cytoplasm"/>
    <property type="evidence" value="ECO:0007669"/>
    <property type="project" value="TreeGrafter"/>
</dbReference>
<dbReference type="InterPro" id="IPR002017">
    <property type="entry name" value="Spectrin_repeat"/>
</dbReference>
<keyword evidence="5" id="KW-0472">Membrane</keyword>
<comment type="caution">
    <text evidence="7">The sequence shown here is derived from an EMBL/GenBank/DDBJ whole genome shotgun (WGS) entry which is preliminary data.</text>
</comment>
<keyword evidence="2" id="KW-0812">Transmembrane</keyword>
<dbReference type="Proteomes" id="UP000678393">
    <property type="component" value="Unassembled WGS sequence"/>
</dbReference>
<dbReference type="AlphaFoldDB" id="A0A8S4ACA3"/>
<keyword evidence="3" id="KW-0677">Repeat</keyword>
<organism evidence="7 8">
    <name type="scientific">Candidula unifasciata</name>
    <dbReference type="NCBI Taxonomy" id="100452"/>
    <lineage>
        <taxon>Eukaryota</taxon>
        <taxon>Metazoa</taxon>
        <taxon>Spiralia</taxon>
        <taxon>Lophotrochozoa</taxon>
        <taxon>Mollusca</taxon>
        <taxon>Gastropoda</taxon>
        <taxon>Heterobranchia</taxon>
        <taxon>Euthyneura</taxon>
        <taxon>Panpulmonata</taxon>
        <taxon>Eupulmonata</taxon>
        <taxon>Stylommatophora</taxon>
        <taxon>Helicina</taxon>
        <taxon>Helicoidea</taxon>
        <taxon>Geomitridae</taxon>
        <taxon>Candidula</taxon>
    </lineage>
</organism>
<dbReference type="PANTHER" id="PTHR47535:SF1">
    <property type="entry name" value="NESPRIN-1"/>
    <property type="match status" value="1"/>
</dbReference>
<evidence type="ECO:0008006" key="9">
    <source>
        <dbReference type="Google" id="ProtNLM"/>
    </source>
</evidence>
<dbReference type="GO" id="GO:0005640">
    <property type="term" value="C:nuclear outer membrane"/>
    <property type="evidence" value="ECO:0007669"/>
    <property type="project" value="TreeGrafter"/>
</dbReference>
<accession>A0A8S4ACA3</accession>
<evidence type="ECO:0000256" key="6">
    <source>
        <dbReference type="SAM" id="Coils"/>
    </source>
</evidence>
<dbReference type="SUPFAM" id="SSF46966">
    <property type="entry name" value="Spectrin repeat"/>
    <property type="match status" value="3"/>
</dbReference>
<keyword evidence="8" id="KW-1185">Reference proteome</keyword>
<gene>
    <name evidence="7" type="ORF">CUNI_LOCUS21249</name>
</gene>
<dbReference type="SMART" id="SM00150">
    <property type="entry name" value="SPEC"/>
    <property type="match status" value="3"/>
</dbReference>
<sequence>MYLKKLQQYLFVISNLKGNWEALCDELIEVQHKLEVNLSHWSAYYENFEDMQRWLLNMEVKLKEDTELQTTLHEKKSKLQSHQILHRDILSRDHIIDKLTEKAHTLTQSAPSAKVKNFVEKLRHKYAMICETSKDVLVKLEHSVHDHQQYEISAQSFSNWLNSARERLEACTDQSGDKLSLKSKMDILKDLSSTIKDGENKLNHVKNLLTVTTKNSSRPGQDIMQRQLDHLQGEWDDYLAHMKSTELYLNKTVTLWDTFDTQLEHLKEWLKNMEQKVKGHELKNTFKEKQSQLEKFKKLHDEILSYQPQVEKLTDDAHILMQASSDVRLSSQVSQFTNRYQGLLSLIK</sequence>
<evidence type="ECO:0000256" key="5">
    <source>
        <dbReference type="ARBA" id="ARBA00023136"/>
    </source>
</evidence>
<dbReference type="OrthoDB" id="18740at2759"/>
<evidence type="ECO:0000313" key="7">
    <source>
        <dbReference type="EMBL" id="CAG5135691.1"/>
    </source>
</evidence>
<dbReference type="GO" id="GO:0034993">
    <property type="term" value="C:meiotic nuclear membrane microtubule tethering complex"/>
    <property type="evidence" value="ECO:0007669"/>
    <property type="project" value="TreeGrafter"/>
</dbReference>
<feature type="non-terminal residue" evidence="7">
    <location>
        <position position="1"/>
    </location>
</feature>